<feature type="domain" description="Beta-lactamase-related" evidence="2">
    <location>
        <begin position="53"/>
        <end position="342"/>
    </location>
</feature>
<dbReference type="RefSeq" id="WP_411268929.1">
    <property type="nucleotide sequence ID" value="NZ_AP022227.1"/>
</dbReference>
<dbReference type="Gene3D" id="3.40.710.10">
    <property type="entry name" value="DD-peptidase/beta-lactamase superfamily"/>
    <property type="match status" value="1"/>
</dbReference>
<dbReference type="PANTHER" id="PTHR43283">
    <property type="entry name" value="BETA-LACTAMASE-RELATED"/>
    <property type="match status" value="1"/>
</dbReference>
<dbReference type="PANTHER" id="PTHR43283:SF7">
    <property type="entry name" value="BETA-LACTAMASE-RELATED DOMAIN-CONTAINING PROTEIN"/>
    <property type="match status" value="1"/>
</dbReference>
<dbReference type="SUPFAM" id="SSF56601">
    <property type="entry name" value="beta-lactamase/transpeptidase-like"/>
    <property type="match status" value="1"/>
</dbReference>
<reference evidence="3 4" key="1">
    <citation type="submission" date="2019-12" db="EMBL/GenBank/DDBJ databases">
        <title>complete genome sequences of Pseudomonas putida str. WP8-W18-CRE-01 isolated from wastewater treatment plant effluent.</title>
        <authorList>
            <person name="Sekizuka T."/>
            <person name="Itokawa K."/>
            <person name="Yatsu K."/>
            <person name="Inamine Y."/>
            <person name="Kuroda M."/>
        </authorList>
    </citation>
    <scope>NUCLEOTIDE SEQUENCE [LARGE SCALE GENOMIC DNA]</scope>
    <source>
        <strain evidence="3 4">WP8-W18-CRE-01</strain>
    </source>
</reference>
<dbReference type="Proteomes" id="UP000515680">
    <property type="component" value="Chromosome"/>
</dbReference>
<dbReference type="InterPro" id="IPR050789">
    <property type="entry name" value="Diverse_Enzym_Activities"/>
</dbReference>
<evidence type="ECO:0000259" key="2">
    <source>
        <dbReference type="Pfam" id="PF00144"/>
    </source>
</evidence>
<dbReference type="GeneID" id="93545743"/>
<keyword evidence="1" id="KW-0732">Signal</keyword>
<gene>
    <name evidence="3" type="ORF">WP8W18C01_41300</name>
</gene>
<accession>A0A6S5U5L7</accession>
<protein>
    <recommendedName>
        <fullName evidence="2">Beta-lactamase-related domain-containing protein</fullName>
    </recommendedName>
</protein>
<dbReference type="InterPro" id="IPR012338">
    <property type="entry name" value="Beta-lactam/transpept-like"/>
</dbReference>
<name>A0A6S5U5L7_PSEPU</name>
<dbReference type="Pfam" id="PF00144">
    <property type="entry name" value="Beta-lactamase"/>
    <property type="match status" value="1"/>
</dbReference>
<evidence type="ECO:0000313" key="3">
    <source>
        <dbReference type="EMBL" id="BBT41789.1"/>
    </source>
</evidence>
<evidence type="ECO:0000256" key="1">
    <source>
        <dbReference type="SAM" id="SignalP"/>
    </source>
</evidence>
<feature type="chain" id="PRO_5027922590" description="Beta-lactamase-related domain-containing protein" evidence="1">
    <location>
        <begin position="21"/>
        <end position="362"/>
    </location>
</feature>
<sequence length="362" mass="40557">MGRLGKLLGILAGVSVSAWAESWPDPQWQREPAAIDWQAVEAYAFPDRDETGRTGVRSDALLVIRDGRILYERYVAPTRADTTHLTWSISKSVLATVLGVAYGEGRFTLDAPAWHYYPPLKVHSELRIVDLLHWASGLAWQEDYEYAPLKSSVVAMLYTRGRKDMAAFTAAQPAEVAPGERFRYSSGDSNLLAAALRGMLPPDSRDAYPWQALFEPLGIRRAVWERDSAGTYVGSSYLYLSARDLARIGLLMLRDGRWQGRQLLPRDWVAFNRQLFERAEAIPDEANPGGHWWLNQPLPGQPAPWPDAAQDVYAALGHWGQALYVVPSQKLVIVRYADDRDGTYQHNELLKRVLAAVAGEGR</sequence>
<feature type="signal peptide" evidence="1">
    <location>
        <begin position="1"/>
        <end position="20"/>
    </location>
</feature>
<organism evidence="3 4">
    <name type="scientific">Pseudomonas putida</name>
    <name type="common">Arthrobacter siderocapsulatus</name>
    <dbReference type="NCBI Taxonomy" id="303"/>
    <lineage>
        <taxon>Bacteria</taxon>
        <taxon>Pseudomonadati</taxon>
        <taxon>Pseudomonadota</taxon>
        <taxon>Gammaproteobacteria</taxon>
        <taxon>Pseudomonadales</taxon>
        <taxon>Pseudomonadaceae</taxon>
        <taxon>Pseudomonas</taxon>
    </lineage>
</organism>
<dbReference type="AlphaFoldDB" id="A0A6S5U5L7"/>
<dbReference type="InterPro" id="IPR001466">
    <property type="entry name" value="Beta-lactam-related"/>
</dbReference>
<dbReference type="EMBL" id="AP022227">
    <property type="protein sequence ID" value="BBT41789.1"/>
    <property type="molecule type" value="Genomic_DNA"/>
</dbReference>
<proteinExistence type="predicted"/>
<evidence type="ECO:0000313" key="4">
    <source>
        <dbReference type="Proteomes" id="UP000515680"/>
    </source>
</evidence>